<reference evidence="2" key="1">
    <citation type="submission" date="2021-01" db="UniProtKB">
        <authorList>
            <consortium name="EnsemblMetazoa"/>
        </authorList>
    </citation>
    <scope>IDENTIFICATION</scope>
</reference>
<name>A0A7M5V8X3_9CNID</name>
<dbReference type="Proteomes" id="UP000594262">
    <property type="component" value="Unplaced"/>
</dbReference>
<organism evidence="2 3">
    <name type="scientific">Clytia hemisphaerica</name>
    <dbReference type="NCBI Taxonomy" id="252671"/>
    <lineage>
        <taxon>Eukaryota</taxon>
        <taxon>Metazoa</taxon>
        <taxon>Cnidaria</taxon>
        <taxon>Hydrozoa</taxon>
        <taxon>Hydroidolina</taxon>
        <taxon>Leptothecata</taxon>
        <taxon>Obeliida</taxon>
        <taxon>Clytiidae</taxon>
        <taxon>Clytia</taxon>
    </lineage>
</organism>
<proteinExistence type="predicted"/>
<dbReference type="GO" id="GO:0016814">
    <property type="term" value="F:hydrolase activity, acting on carbon-nitrogen (but not peptide) bonds, in cyclic amidines"/>
    <property type="evidence" value="ECO:0007669"/>
    <property type="project" value="InterPro"/>
</dbReference>
<sequence>MSALSILDAFVYPHGDPITWAYVKYSFESELYPQQDDGSFCERSRNSRCLYENVFDDVPPNEMSVYHRPLHAEKYVLERLRIKLSDLERPIRGNVTMFLSKSPCVDNSRGLSSCVSELEDFCSDFDDIEVDVVYASDEHSNGPYYTNNNLNISDGALSLHWKQLINEMIYLLQQEDGVDNKVTRRLKGIARKKNTSENEILNVLKSILKDHFY</sequence>
<keyword evidence="3" id="KW-1185">Reference proteome</keyword>
<evidence type="ECO:0000259" key="1">
    <source>
        <dbReference type="Pfam" id="PF08210"/>
    </source>
</evidence>
<dbReference type="Pfam" id="PF08210">
    <property type="entry name" value="APOBEC_N"/>
    <property type="match status" value="1"/>
</dbReference>
<evidence type="ECO:0000313" key="3">
    <source>
        <dbReference type="Proteomes" id="UP000594262"/>
    </source>
</evidence>
<dbReference type="InterPro" id="IPR013158">
    <property type="entry name" value="AID"/>
</dbReference>
<protein>
    <recommendedName>
        <fullName evidence="1">Activation-induced cytidine deaminase AID domain-containing protein</fullName>
    </recommendedName>
</protein>
<dbReference type="AlphaFoldDB" id="A0A7M5V8X3"/>
<dbReference type="GO" id="GO:0008270">
    <property type="term" value="F:zinc ion binding"/>
    <property type="evidence" value="ECO:0007669"/>
    <property type="project" value="InterPro"/>
</dbReference>
<dbReference type="EnsemblMetazoa" id="CLYHEMT005779.1">
    <property type="protein sequence ID" value="CLYHEMP005779.1"/>
    <property type="gene ID" value="CLYHEMG005779"/>
</dbReference>
<dbReference type="Gene3D" id="3.40.140.10">
    <property type="entry name" value="Cytidine Deaminase, domain 2"/>
    <property type="match status" value="1"/>
</dbReference>
<accession>A0A7M5V8X3</accession>
<feature type="domain" description="Activation-induced cytidine deaminase AID" evidence="1">
    <location>
        <begin position="69"/>
        <end position="134"/>
    </location>
</feature>
<evidence type="ECO:0000313" key="2">
    <source>
        <dbReference type="EnsemblMetazoa" id="CLYHEMP005779.1"/>
    </source>
</evidence>